<organism evidence="2 3">
    <name type="scientific">Thermococcus camini</name>
    <dbReference type="NCBI Taxonomy" id="2016373"/>
    <lineage>
        <taxon>Archaea</taxon>
        <taxon>Methanobacteriati</taxon>
        <taxon>Methanobacteriota</taxon>
        <taxon>Thermococci</taxon>
        <taxon>Thermococcales</taxon>
        <taxon>Thermococcaceae</taxon>
        <taxon>Thermococcus</taxon>
    </lineage>
</organism>
<dbReference type="GeneID" id="58918717"/>
<keyword evidence="3" id="KW-1185">Reference proteome</keyword>
<feature type="transmembrane region" description="Helical" evidence="1">
    <location>
        <begin position="137"/>
        <end position="162"/>
    </location>
</feature>
<keyword evidence="1" id="KW-0472">Membrane</keyword>
<dbReference type="KEGG" id="tcq:TIRI35C_0976"/>
<protein>
    <submittedName>
        <fullName evidence="2">Uncharacterized protein</fullName>
    </submittedName>
</protein>
<accession>A0A7G2D6Z0</accession>
<dbReference type="AlphaFoldDB" id="A0A7G2D6Z0"/>
<name>A0A7G2D6Z0_9EURY</name>
<evidence type="ECO:0000313" key="2">
    <source>
        <dbReference type="EMBL" id="CAD5244130.1"/>
    </source>
</evidence>
<feature type="transmembrane region" description="Helical" evidence="1">
    <location>
        <begin position="103"/>
        <end position="125"/>
    </location>
</feature>
<dbReference type="EMBL" id="LR881183">
    <property type="protein sequence ID" value="CAD5244130.1"/>
    <property type="molecule type" value="Genomic_DNA"/>
</dbReference>
<feature type="transmembrane region" description="Helical" evidence="1">
    <location>
        <begin position="65"/>
        <end position="83"/>
    </location>
</feature>
<evidence type="ECO:0000256" key="1">
    <source>
        <dbReference type="SAM" id="Phobius"/>
    </source>
</evidence>
<keyword evidence="1" id="KW-1133">Transmembrane helix</keyword>
<reference evidence="2 3" key="1">
    <citation type="submission" date="2020-09" db="EMBL/GenBank/DDBJ databases">
        <authorList>
            <person name="Courtine D."/>
        </authorList>
    </citation>
    <scope>NUCLEOTIDE SEQUENCE [LARGE SCALE GENOMIC DNA]</scope>
    <source>
        <strain evidence="2 3">IRI35c</strain>
    </source>
</reference>
<proteinExistence type="predicted"/>
<feature type="transmembrane region" description="Helical" evidence="1">
    <location>
        <begin position="6"/>
        <end position="25"/>
    </location>
</feature>
<evidence type="ECO:0000313" key="3">
    <source>
        <dbReference type="Proteomes" id="UP000516304"/>
    </source>
</evidence>
<dbReference type="Proteomes" id="UP000516304">
    <property type="component" value="Chromosome TIRI35C"/>
</dbReference>
<gene>
    <name evidence="2" type="ORF">TIRI35C_0976</name>
</gene>
<keyword evidence="1" id="KW-0812">Transmembrane</keyword>
<dbReference type="RefSeq" id="WP_188201964.1">
    <property type="nucleotide sequence ID" value="NZ_LR881183.1"/>
</dbReference>
<sequence length="163" mass="17911">MSPKEFIPHILSIIFATAWELVLAYSSRTIGGYYVEKGTIFFENWTGGAGRPCVSWIRYSPSVKFFLLVLLPALVLLVLYLRFREPALKRLALSTGVPLLSVIVVYFKTTGPGVLFVLVLVSALVGGGFGRDWREKVLLSIAGFLPGLIVGMTIAAELTVVWC</sequence>